<keyword evidence="1" id="KW-0520">NAD</keyword>
<protein>
    <submittedName>
        <fullName evidence="3">NAD-dependent epimerase/dehydratase family protein</fullName>
    </submittedName>
</protein>
<dbReference type="PANTHER" id="PTHR43574">
    <property type="entry name" value="EPIMERASE-RELATED"/>
    <property type="match status" value="1"/>
</dbReference>
<dbReference type="InterPro" id="IPR036291">
    <property type="entry name" value="NAD(P)-bd_dom_sf"/>
</dbReference>
<evidence type="ECO:0000313" key="3">
    <source>
        <dbReference type="EMBL" id="KAA5548319.1"/>
    </source>
</evidence>
<organism evidence="3 4">
    <name type="scientific">Adhaeribacter rhizoryzae</name>
    <dbReference type="NCBI Taxonomy" id="2607907"/>
    <lineage>
        <taxon>Bacteria</taxon>
        <taxon>Pseudomonadati</taxon>
        <taxon>Bacteroidota</taxon>
        <taxon>Cytophagia</taxon>
        <taxon>Cytophagales</taxon>
        <taxon>Hymenobacteraceae</taxon>
        <taxon>Adhaeribacter</taxon>
    </lineage>
</organism>
<evidence type="ECO:0000259" key="2">
    <source>
        <dbReference type="Pfam" id="PF16363"/>
    </source>
</evidence>
<dbReference type="SUPFAM" id="SSF51735">
    <property type="entry name" value="NAD(P)-binding Rossmann-fold domains"/>
    <property type="match status" value="1"/>
</dbReference>
<dbReference type="Gene3D" id="3.90.25.10">
    <property type="entry name" value="UDP-galactose 4-epimerase, domain 1"/>
    <property type="match status" value="1"/>
</dbReference>
<sequence length="324" mass="36338">MKNLLLTGGAGFIGSNLAEKLLETSKYRITCIDNFDTFYDRSIKENNLSNLIQNPNFKLVEASLLDFPELSQSLDTDFDVIVHLAAKAGVRPSIKDPVAYQTVNYVGTQNLLEFARSRGIKQFVFASSSSVYGINPNMPWSEADQGLKPISPYAASKVACELLGHTYSHLFGIRFIGLRFFTVYGPKQRPDLAIHKFAKMLINEEPITVYGDGSTRRDYTYVDDIVNGVISALDYNKSLYEIINLGNHQTIKLSDLIKELEVAFNKKAKLVYQEEQEGDVPATYADISKAQELLNYNPKTGIKDGLEAFAQWFNQQYKNNLNAG</sequence>
<comment type="caution">
    <text evidence="3">The sequence shown here is derived from an EMBL/GenBank/DDBJ whole genome shotgun (WGS) entry which is preliminary data.</text>
</comment>
<dbReference type="Proteomes" id="UP000323426">
    <property type="component" value="Unassembled WGS sequence"/>
</dbReference>
<reference evidence="3 4" key="1">
    <citation type="submission" date="2019-09" db="EMBL/GenBank/DDBJ databases">
        <title>Genome sequence and assembly of Adhaeribacter sp.</title>
        <authorList>
            <person name="Chhetri G."/>
        </authorList>
    </citation>
    <scope>NUCLEOTIDE SEQUENCE [LARGE SCALE GENOMIC DNA]</scope>
    <source>
        <strain evidence="3 4">DK36</strain>
    </source>
</reference>
<dbReference type="EMBL" id="VWSF01000003">
    <property type="protein sequence ID" value="KAA5548319.1"/>
    <property type="molecule type" value="Genomic_DNA"/>
</dbReference>
<feature type="domain" description="NAD(P)-binding" evidence="2">
    <location>
        <begin position="5"/>
        <end position="307"/>
    </location>
</feature>
<dbReference type="Pfam" id="PF16363">
    <property type="entry name" value="GDP_Man_Dehyd"/>
    <property type="match status" value="1"/>
</dbReference>
<dbReference type="InterPro" id="IPR016040">
    <property type="entry name" value="NAD(P)-bd_dom"/>
</dbReference>
<dbReference type="AlphaFoldDB" id="A0A5M6DQ16"/>
<proteinExistence type="predicted"/>
<dbReference type="Gene3D" id="3.40.50.720">
    <property type="entry name" value="NAD(P)-binding Rossmann-like Domain"/>
    <property type="match status" value="1"/>
</dbReference>
<gene>
    <name evidence="3" type="ORF">F0145_06215</name>
</gene>
<dbReference type="PRINTS" id="PR01713">
    <property type="entry name" value="NUCEPIMERASE"/>
</dbReference>
<dbReference type="RefSeq" id="WP_150087451.1">
    <property type="nucleotide sequence ID" value="NZ_VWSF01000003.1"/>
</dbReference>
<evidence type="ECO:0000256" key="1">
    <source>
        <dbReference type="ARBA" id="ARBA00023027"/>
    </source>
</evidence>
<evidence type="ECO:0000313" key="4">
    <source>
        <dbReference type="Proteomes" id="UP000323426"/>
    </source>
</evidence>
<keyword evidence="4" id="KW-1185">Reference proteome</keyword>
<accession>A0A5M6DQ16</accession>
<name>A0A5M6DQ16_9BACT</name>